<dbReference type="Pfam" id="PF02902">
    <property type="entry name" value="Peptidase_C48"/>
    <property type="match status" value="1"/>
</dbReference>
<dbReference type="PANTHER" id="PTHR12606:SF1">
    <property type="entry name" value="UBIQUITIN-LIKE-SPECIFIC PROTEASE 1A"/>
    <property type="match status" value="1"/>
</dbReference>
<evidence type="ECO:0000256" key="4">
    <source>
        <dbReference type="ARBA" id="ARBA00022807"/>
    </source>
</evidence>
<accession>A0A811SNR8</accession>
<name>A0A811SNR8_9POAL</name>
<dbReference type="InterPro" id="IPR019557">
    <property type="entry name" value="AminoTfrase-like_pln_mobile"/>
</dbReference>
<comment type="similarity">
    <text evidence="1">Belongs to the peptidase C48 family.</text>
</comment>
<keyword evidence="3" id="KW-0378">Hydrolase</keyword>
<dbReference type="Proteomes" id="UP000604825">
    <property type="component" value="Unassembled WGS sequence"/>
</dbReference>
<organism evidence="6 7">
    <name type="scientific">Miscanthus lutarioriparius</name>
    <dbReference type="NCBI Taxonomy" id="422564"/>
    <lineage>
        <taxon>Eukaryota</taxon>
        <taxon>Viridiplantae</taxon>
        <taxon>Streptophyta</taxon>
        <taxon>Embryophyta</taxon>
        <taxon>Tracheophyta</taxon>
        <taxon>Spermatophyta</taxon>
        <taxon>Magnoliopsida</taxon>
        <taxon>Liliopsida</taxon>
        <taxon>Poales</taxon>
        <taxon>Poaceae</taxon>
        <taxon>PACMAD clade</taxon>
        <taxon>Panicoideae</taxon>
        <taxon>Andropogonodae</taxon>
        <taxon>Andropogoneae</taxon>
        <taxon>Saccharinae</taxon>
        <taxon>Miscanthus</taxon>
    </lineage>
</organism>
<dbReference type="GO" id="GO:0005634">
    <property type="term" value="C:nucleus"/>
    <property type="evidence" value="ECO:0007669"/>
    <property type="project" value="TreeGrafter"/>
</dbReference>
<keyword evidence="4" id="KW-0788">Thiol protease</keyword>
<evidence type="ECO:0000313" key="7">
    <source>
        <dbReference type="Proteomes" id="UP000604825"/>
    </source>
</evidence>
<dbReference type="InterPro" id="IPR003653">
    <property type="entry name" value="Peptidase_C48_C"/>
</dbReference>
<evidence type="ECO:0000256" key="2">
    <source>
        <dbReference type="ARBA" id="ARBA00022670"/>
    </source>
</evidence>
<dbReference type="GO" id="GO:0016929">
    <property type="term" value="F:deSUMOylase activity"/>
    <property type="evidence" value="ECO:0007669"/>
    <property type="project" value="TreeGrafter"/>
</dbReference>
<reference evidence="6" key="1">
    <citation type="submission" date="2020-10" db="EMBL/GenBank/DDBJ databases">
        <authorList>
            <person name="Han B."/>
            <person name="Lu T."/>
            <person name="Zhao Q."/>
            <person name="Huang X."/>
            <person name="Zhao Y."/>
        </authorList>
    </citation>
    <scope>NUCLEOTIDE SEQUENCE</scope>
</reference>
<keyword evidence="7" id="KW-1185">Reference proteome</keyword>
<dbReference type="PANTHER" id="PTHR12606">
    <property type="entry name" value="SENTRIN/SUMO-SPECIFIC PROTEASE"/>
    <property type="match status" value="1"/>
</dbReference>
<dbReference type="GO" id="GO:0006508">
    <property type="term" value="P:proteolysis"/>
    <property type="evidence" value="ECO:0007669"/>
    <property type="project" value="UniProtKB-KW"/>
</dbReference>
<sequence length="286" mass="33679">MAEKMLDKERLHDDDFKRGFVLFTIGCILASPTGNDIHWSYIEVVRDVSKIPQFNWGQFTLNHLLNSCLSYKNKKERTIKGNLVLLQCWYWERVRVPSHYQIDYTKRTYQPPLMVFWDKQNAERRTTAYNNDGIYGGTVFVPMHINSNHWGLLVLNFIKKEVQILESLGTRDEDLEKVLVKAIQSCIDFSVNNDLVKFEKPFNLRDWEIVPYVEGIPRQENSFSCAAFVIQYILAWDGEKMAHDFTSEAMESFCYKICTRLLHSDRNKNRLESYKKPITVYAFIAF</sequence>
<evidence type="ECO:0000259" key="5">
    <source>
        <dbReference type="PROSITE" id="PS50600"/>
    </source>
</evidence>
<gene>
    <name evidence="6" type="ORF">NCGR_LOCUS66973</name>
</gene>
<keyword evidence="2" id="KW-0645">Protease</keyword>
<dbReference type="InterPro" id="IPR038765">
    <property type="entry name" value="Papain-like_cys_pep_sf"/>
</dbReference>
<proteinExistence type="inferred from homology"/>
<dbReference type="EMBL" id="CAJGYO010000620">
    <property type="protein sequence ID" value="CAD6342875.1"/>
    <property type="molecule type" value="Genomic_DNA"/>
</dbReference>
<dbReference type="AlphaFoldDB" id="A0A811SNR8"/>
<evidence type="ECO:0000313" key="6">
    <source>
        <dbReference type="EMBL" id="CAD6342875.1"/>
    </source>
</evidence>
<feature type="domain" description="Ubiquitin-like protease family profile" evidence="5">
    <location>
        <begin position="41"/>
        <end position="236"/>
    </location>
</feature>
<evidence type="ECO:0000256" key="3">
    <source>
        <dbReference type="ARBA" id="ARBA00022801"/>
    </source>
</evidence>
<dbReference type="PROSITE" id="PS50600">
    <property type="entry name" value="ULP_PROTEASE"/>
    <property type="match status" value="1"/>
</dbReference>
<dbReference type="Pfam" id="PF10536">
    <property type="entry name" value="PMD"/>
    <property type="match status" value="1"/>
</dbReference>
<dbReference type="GO" id="GO:0016926">
    <property type="term" value="P:protein desumoylation"/>
    <property type="evidence" value="ECO:0007669"/>
    <property type="project" value="TreeGrafter"/>
</dbReference>
<comment type="caution">
    <text evidence="6">The sequence shown here is derived from an EMBL/GenBank/DDBJ whole genome shotgun (WGS) entry which is preliminary data.</text>
</comment>
<dbReference type="Gene3D" id="3.40.395.10">
    <property type="entry name" value="Adenoviral Proteinase, Chain A"/>
    <property type="match status" value="1"/>
</dbReference>
<evidence type="ECO:0000256" key="1">
    <source>
        <dbReference type="ARBA" id="ARBA00005234"/>
    </source>
</evidence>
<dbReference type="OrthoDB" id="695768at2759"/>
<protein>
    <recommendedName>
        <fullName evidence="5">Ubiquitin-like protease family profile domain-containing protein</fullName>
    </recommendedName>
</protein>
<dbReference type="SUPFAM" id="SSF54001">
    <property type="entry name" value="Cysteine proteinases"/>
    <property type="match status" value="1"/>
</dbReference>